<accession>A0A839N340</accession>
<dbReference type="AlphaFoldDB" id="A0A839N340"/>
<dbReference type="GO" id="GO:0016301">
    <property type="term" value="F:kinase activity"/>
    <property type="evidence" value="ECO:0007669"/>
    <property type="project" value="UniProtKB-KW"/>
</dbReference>
<sequence length="183" mass="20831">MTTDPTPACRILIYGVTGSGKSTAAKNVAARTDLPLILADELTWEPGWVPVAEDRQRELFAEVVAEDRWVPDTAYGAWLDLVLPRAQLIVALDDPRWFSLQRLLRRTLLRAIDKKPICNGNTQSWRGLYAQDSIVRWPFDSFIRKRDRMRAWANAPEGPPVLLVNRPQDLKACMCRFRSVSGR</sequence>
<gene>
    <name evidence="1" type="ORF">FHU39_002132</name>
</gene>
<name>A0A839N340_9MICO</name>
<comment type="caution">
    <text evidence="1">The sequence shown here is derived from an EMBL/GenBank/DDBJ whole genome shotgun (WGS) entry which is preliminary data.</text>
</comment>
<reference evidence="1 2" key="1">
    <citation type="submission" date="2020-08" db="EMBL/GenBank/DDBJ databases">
        <title>Sequencing the genomes of 1000 actinobacteria strains.</title>
        <authorList>
            <person name="Klenk H.-P."/>
        </authorList>
    </citation>
    <scope>NUCLEOTIDE SEQUENCE [LARGE SCALE GENOMIC DNA]</scope>
    <source>
        <strain evidence="1 2">DSM 105369</strain>
    </source>
</reference>
<protein>
    <submittedName>
        <fullName evidence="1">Adenylate kinase family enzyme</fullName>
    </submittedName>
</protein>
<keyword evidence="2" id="KW-1185">Reference proteome</keyword>
<dbReference type="Proteomes" id="UP000559182">
    <property type="component" value="Unassembled WGS sequence"/>
</dbReference>
<keyword evidence="1" id="KW-0808">Transferase</keyword>
<proteinExistence type="predicted"/>
<dbReference type="InterPro" id="IPR027417">
    <property type="entry name" value="P-loop_NTPase"/>
</dbReference>
<dbReference type="InterPro" id="IPR052922">
    <property type="entry name" value="Cytidylate_Kinase-2"/>
</dbReference>
<dbReference type="SUPFAM" id="SSF52540">
    <property type="entry name" value="P-loop containing nucleoside triphosphate hydrolases"/>
    <property type="match status" value="1"/>
</dbReference>
<keyword evidence="1" id="KW-0418">Kinase</keyword>
<dbReference type="EMBL" id="JACHVQ010000001">
    <property type="protein sequence ID" value="MBB2892148.1"/>
    <property type="molecule type" value="Genomic_DNA"/>
</dbReference>
<dbReference type="Gene3D" id="3.40.50.300">
    <property type="entry name" value="P-loop containing nucleotide triphosphate hydrolases"/>
    <property type="match status" value="1"/>
</dbReference>
<evidence type="ECO:0000313" key="1">
    <source>
        <dbReference type="EMBL" id="MBB2892148.1"/>
    </source>
</evidence>
<evidence type="ECO:0000313" key="2">
    <source>
        <dbReference type="Proteomes" id="UP000559182"/>
    </source>
</evidence>
<organism evidence="1 2">
    <name type="scientific">Flexivirga oryzae</name>
    <dbReference type="NCBI Taxonomy" id="1794944"/>
    <lineage>
        <taxon>Bacteria</taxon>
        <taxon>Bacillati</taxon>
        <taxon>Actinomycetota</taxon>
        <taxon>Actinomycetes</taxon>
        <taxon>Micrococcales</taxon>
        <taxon>Dermacoccaceae</taxon>
        <taxon>Flexivirga</taxon>
    </lineage>
</organism>
<dbReference type="PANTHER" id="PTHR37816:SF1">
    <property type="entry name" value="TOXIN"/>
    <property type="match status" value="1"/>
</dbReference>
<dbReference type="RefSeq" id="WP_183320300.1">
    <property type="nucleotide sequence ID" value="NZ_JACHVQ010000001.1"/>
</dbReference>
<dbReference type="PANTHER" id="PTHR37816">
    <property type="entry name" value="YALI0E33011P"/>
    <property type="match status" value="1"/>
</dbReference>